<dbReference type="PATRIC" id="fig|1278073.3.peg.4090"/>
<dbReference type="EMBL" id="CP004025">
    <property type="protein sequence ID" value="AGC45319.1"/>
    <property type="molecule type" value="Genomic_DNA"/>
</dbReference>
<reference evidence="3 4" key="1">
    <citation type="journal article" date="2013" name="Genome Announc.">
        <title>Complete genome sequence of Myxococcus stipitatus strain DSM 14675, a fruiting myxobacterium.</title>
        <authorList>
            <person name="Huntley S."/>
            <person name="Kneip S."/>
            <person name="Treuner-Lange A."/>
            <person name="Sogaard-Andersen L."/>
        </authorList>
    </citation>
    <scope>NUCLEOTIDE SEQUENCE [LARGE SCALE GENOMIC DNA]</scope>
    <source>
        <strain evidence="4">DSM 14675 / JCM 12634 / Mx s8</strain>
    </source>
</reference>
<evidence type="ECO:0000256" key="1">
    <source>
        <dbReference type="SAM" id="MobiDB-lite"/>
    </source>
</evidence>
<accession>L7UFT7</accession>
<name>L7UFT7_MYXSD</name>
<protein>
    <recommendedName>
        <fullName evidence="5">Lipoprotein</fullName>
    </recommendedName>
</protein>
<evidence type="ECO:0000313" key="3">
    <source>
        <dbReference type="EMBL" id="AGC45319.1"/>
    </source>
</evidence>
<feature type="chain" id="PRO_5003984300" description="Lipoprotein" evidence="2">
    <location>
        <begin position="24"/>
        <end position="132"/>
    </location>
</feature>
<keyword evidence="4" id="KW-1185">Reference proteome</keyword>
<proteinExistence type="predicted"/>
<dbReference type="HOGENOM" id="CLU_1914808_0_0_7"/>
<evidence type="ECO:0008006" key="5">
    <source>
        <dbReference type="Google" id="ProtNLM"/>
    </source>
</evidence>
<keyword evidence="2" id="KW-0732">Signal</keyword>
<dbReference type="PROSITE" id="PS51257">
    <property type="entry name" value="PROKAR_LIPOPROTEIN"/>
    <property type="match status" value="1"/>
</dbReference>
<feature type="region of interest" description="Disordered" evidence="1">
    <location>
        <begin position="21"/>
        <end position="49"/>
    </location>
</feature>
<organism evidence="3 4">
    <name type="scientific">Myxococcus stipitatus (strain DSM 14675 / JCM 12634 / Mx s8)</name>
    <dbReference type="NCBI Taxonomy" id="1278073"/>
    <lineage>
        <taxon>Bacteria</taxon>
        <taxon>Pseudomonadati</taxon>
        <taxon>Myxococcota</taxon>
        <taxon>Myxococcia</taxon>
        <taxon>Myxococcales</taxon>
        <taxon>Cystobacterineae</taxon>
        <taxon>Myxococcaceae</taxon>
        <taxon>Myxococcus</taxon>
    </lineage>
</organism>
<evidence type="ECO:0000313" key="4">
    <source>
        <dbReference type="Proteomes" id="UP000011131"/>
    </source>
</evidence>
<dbReference type="RefSeq" id="WP_015349579.1">
    <property type="nucleotide sequence ID" value="NC_020126.1"/>
</dbReference>
<dbReference type="AlphaFoldDB" id="L7UFT7"/>
<gene>
    <name evidence="3" type="ordered locus">MYSTI_04018</name>
</gene>
<dbReference type="Proteomes" id="UP000011131">
    <property type="component" value="Chromosome"/>
</dbReference>
<sequence length="132" mass="14023">MRPFRLIATLMLLTMLGCDNSSSDDDTPDAGPPDSGVNTGPPDSGVNTTPASSFAACSFEQECTTRGERCYVSQECPIATPDAGPCAPETGDRLCHRHCSIPDAPCAPGEKCIEVSISPRADYGWLYSLCFK</sequence>
<dbReference type="KEGG" id="msd:MYSTI_04018"/>
<evidence type="ECO:0000256" key="2">
    <source>
        <dbReference type="SAM" id="SignalP"/>
    </source>
</evidence>
<feature type="signal peptide" evidence="2">
    <location>
        <begin position="1"/>
        <end position="23"/>
    </location>
</feature>